<name>A0AAJ6NTS9_9CYAN</name>
<dbReference type="AlphaFoldDB" id="A0AAJ6NTS9"/>
<dbReference type="Pfam" id="PF14105">
    <property type="entry name" value="DUF4278"/>
    <property type="match status" value="1"/>
</dbReference>
<evidence type="ECO:0000313" key="1">
    <source>
        <dbReference type="EMBL" id="WGV26599.1"/>
    </source>
</evidence>
<dbReference type="RefSeq" id="WP_281483846.1">
    <property type="nucleotide sequence ID" value="NZ_CP124543.1"/>
</dbReference>
<evidence type="ECO:0000313" key="2">
    <source>
        <dbReference type="Proteomes" id="UP001223520"/>
    </source>
</evidence>
<accession>A0AAJ6NTS9</accession>
<proteinExistence type="predicted"/>
<dbReference type="Proteomes" id="UP001223520">
    <property type="component" value="Chromosome"/>
</dbReference>
<keyword evidence="2" id="KW-1185">Reference proteome</keyword>
<protein>
    <submittedName>
        <fullName evidence="1">DUF4278 domain-containing protein</fullName>
    </submittedName>
</protein>
<organism evidence="1 2">
    <name type="scientific">Halotia branconii CENA392</name>
    <dbReference type="NCBI Taxonomy" id="1539056"/>
    <lineage>
        <taxon>Bacteria</taxon>
        <taxon>Bacillati</taxon>
        <taxon>Cyanobacteriota</taxon>
        <taxon>Cyanophyceae</taxon>
        <taxon>Nostocales</taxon>
        <taxon>Nodulariaceae</taxon>
        <taxon>Halotia</taxon>
    </lineage>
</organism>
<dbReference type="InterPro" id="IPR025458">
    <property type="entry name" value="DUF4278"/>
</dbReference>
<reference evidence="1 2" key="1">
    <citation type="journal article" date="2023" name="Limnol Oceanogr Lett">
        <title>Environmental adaptations by the intertidal Antarctic cyanobacterium Halotia branconii CENA392 as revealed using long-read genome sequencing.</title>
        <authorList>
            <person name="Dextro R.B."/>
            <person name="Delbaje E."/>
            <person name="Freitas P.N.N."/>
            <person name="Geraldes V."/>
            <person name="Pinto E."/>
            <person name="Long P.F."/>
            <person name="Fiore M.F."/>
        </authorList>
    </citation>
    <scope>NUCLEOTIDE SEQUENCE [LARGE SCALE GENOMIC DNA]</scope>
    <source>
        <strain evidence="1 2">CENA392</strain>
    </source>
</reference>
<gene>
    <name evidence="1" type="ORF">QI031_03550</name>
</gene>
<dbReference type="KEGG" id="hbq:QI031_03550"/>
<dbReference type="EMBL" id="CP124543">
    <property type="protein sequence ID" value="WGV26599.1"/>
    <property type="molecule type" value="Genomic_DNA"/>
</dbReference>
<sequence>MQLTYRAASYELNYTDVKAATNSYIGCYRGAKFKVQPSTVTHQLKLPIELKYRGTSYTIWQ</sequence>